<organism evidence="2 3">
    <name type="scientific">Tupaiid herpesvirus 1 (strain 1)</name>
    <name type="common">TuHV-1</name>
    <name type="synonym">Herpesvirus tupaia (strain 1)</name>
    <dbReference type="NCBI Taxonomy" id="10397"/>
    <lineage>
        <taxon>Viruses</taxon>
        <taxon>Duplodnaviria</taxon>
        <taxon>Heunggongvirae</taxon>
        <taxon>Peploviricota</taxon>
        <taxon>Herviviricetes</taxon>
        <taxon>Herpesvirales</taxon>
        <taxon>Orthoherpesviridae</taxon>
        <taxon>Betaherpesvirinae</taxon>
        <taxon>Quwivirus</taxon>
        <taxon>Quwivirus tupaiidbeta1</taxon>
    </lineage>
</organism>
<feature type="region of interest" description="Disordered" evidence="1">
    <location>
        <begin position="298"/>
        <end position="317"/>
    </location>
</feature>
<sequence>MNPAGTADETVTSTSQAEAPPPPRLDESAAGDDLDAFWQPIADRYKQIARAEDKKRALEDLLPDSVRAKAATRSYLFCTSLDSKRINDTILQLRRGTEAVDVDRLAAEVKSVKCRLRKKPPPETGDEHHALLQTVRRFCIAFNRLTCLAKMKHYCDHDSELVAYLRAQLHQRCGDNSQGLGERIRRCLQLIDRERHGDLCTVLAGIAHQTPHMWSRSIRLLGKLKVFFQNAFLRLLSDLHLDPILLFEPPFQASAHRLTLQVCRLKPEAFRLNWTVRPHQRRRRPGARQDVVVGTAAATAGGGSPHSGPGGDGGATFFAPEDSVSVIHVETPAEEPTVALLYEAADTADSAESFQSAGAVSAASADAGQTGPASALARLEEDPDDAEPSAEPSAEPWTSSISTTYLSERLA</sequence>
<protein>
    <submittedName>
        <fullName evidence="2">T34</fullName>
    </submittedName>
</protein>
<evidence type="ECO:0000313" key="2">
    <source>
        <dbReference type="EMBL" id="AAK57079.1"/>
    </source>
</evidence>
<dbReference type="Proteomes" id="UP000137095">
    <property type="component" value="Segment"/>
</dbReference>
<dbReference type="RefSeq" id="NP_116384.1">
    <property type="nucleotide sequence ID" value="NC_002794.1"/>
</dbReference>
<feature type="compositionally biased region" description="Polar residues" evidence="1">
    <location>
        <begin position="397"/>
        <end position="411"/>
    </location>
</feature>
<dbReference type="Pfam" id="PF25722">
    <property type="entry name" value="CMV_UL34"/>
    <property type="match status" value="1"/>
</dbReference>
<proteinExistence type="predicted"/>
<keyword evidence="3" id="KW-1185">Reference proteome</keyword>
<organismHost>
    <name type="scientific">Tupaia belangeri</name>
    <name type="common">Common tree shrew</name>
    <name type="synonym">Tupaia glis belangeri</name>
    <dbReference type="NCBI Taxonomy" id="37347"/>
</organismHost>
<dbReference type="KEGG" id="vg:921170"/>
<dbReference type="EMBL" id="AF281817">
    <property type="protein sequence ID" value="AAK57079.1"/>
    <property type="molecule type" value="Genomic_DNA"/>
</dbReference>
<feature type="compositionally biased region" description="Gly residues" evidence="1">
    <location>
        <begin position="300"/>
        <end position="314"/>
    </location>
</feature>
<reference evidence="2 3" key="1">
    <citation type="journal article" date="2001" name="J. Virol.">
        <title>Analysis and characterization of the complete genome of tupaia (tree shrew) herpesvirus.</title>
        <authorList>
            <person name="Bahr U."/>
            <person name="Darai G."/>
        </authorList>
    </citation>
    <scope>NUCLEOTIDE SEQUENCE [LARGE SCALE GENOMIC DNA]</scope>
    <source>
        <strain evidence="2">2</strain>
    </source>
</reference>
<feature type="region of interest" description="Disordered" evidence="1">
    <location>
        <begin position="358"/>
        <end position="411"/>
    </location>
</feature>
<feature type="region of interest" description="Disordered" evidence="1">
    <location>
        <begin position="1"/>
        <end position="33"/>
    </location>
</feature>
<feature type="compositionally biased region" description="Low complexity" evidence="1">
    <location>
        <begin position="358"/>
        <end position="367"/>
    </location>
</feature>
<evidence type="ECO:0000256" key="1">
    <source>
        <dbReference type="SAM" id="MobiDB-lite"/>
    </source>
</evidence>
<accession>Q91TQ8</accession>
<dbReference type="GeneID" id="921170"/>
<evidence type="ECO:0000313" key="3">
    <source>
        <dbReference type="Proteomes" id="UP000137095"/>
    </source>
</evidence>
<name>Q91TQ8_TUHV1</name>
<dbReference type="InterPro" id="IPR058046">
    <property type="entry name" value="UL34"/>
</dbReference>
<dbReference type="OrthoDB" id="9476at10239"/>